<organism evidence="2 3">
    <name type="scientific">Polaribacter marinaquae</name>
    <dbReference type="NCBI Taxonomy" id="1642819"/>
    <lineage>
        <taxon>Bacteria</taxon>
        <taxon>Pseudomonadati</taxon>
        <taxon>Bacteroidota</taxon>
        <taxon>Flavobacteriia</taxon>
        <taxon>Flavobacteriales</taxon>
        <taxon>Flavobacteriaceae</taxon>
    </lineage>
</organism>
<evidence type="ECO:0000256" key="1">
    <source>
        <dbReference type="SAM" id="SignalP"/>
    </source>
</evidence>
<dbReference type="RefSeq" id="WP_340932372.1">
    <property type="nucleotide sequence ID" value="NZ_CP150496.1"/>
</dbReference>
<keyword evidence="1" id="KW-0732">Signal</keyword>
<name>A0ABZ2TTR1_9FLAO</name>
<feature type="chain" id="PRO_5045742283" description="Secreted protein" evidence="1">
    <location>
        <begin position="29"/>
        <end position="134"/>
    </location>
</feature>
<dbReference type="Pfam" id="PF26622">
    <property type="entry name" value="DUF8199"/>
    <property type="match status" value="1"/>
</dbReference>
<gene>
    <name evidence="2" type="ORF">WG950_11135</name>
</gene>
<proteinExistence type="predicted"/>
<reference evidence="2 3" key="1">
    <citation type="submission" date="2024-03" db="EMBL/GenBank/DDBJ databases">
        <authorList>
            <person name="Cao K."/>
        </authorList>
    </citation>
    <scope>NUCLEOTIDE SEQUENCE [LARGE SCALE GENOMIC DNA]</scope>
    <source>
        <strain evidence="2 3">MCCC 1K00696</strain>
    </source>
</reference>
<dbReference type="EMBL" id="CP150496">
    <property type="protein sequence ID" value="WYW55082.1"/>
    <property type="molecule type" value="Genomic_DNA"/>
</dbReference>
<keyword evidence="3" id="KW-1185">Reference proteome</keyword>
<evidence type="ECO:0000313" key="2">
    <source>
        <dbReference type="EMBL" id="WYW55082.1"/>
    </source>
</evidence>
<dbReference type="InterPro" id="IPR058060">
    <property type="entry name" value="HYC_CC_PP"/>
</dbReference>
<feature type="signal peptide" evidence="1">
    <location>
        <begin position="1"/>
        <end position="28"/>
    </location>
</feature>
<evidence type="ECO:0008006" key="4">
    <source>
        <dbReference type="Google" id="ProtNLM"/>
    </source>
</evidence>
<accession>A0ABZ2TTR1</accession>
<dbReference type="Proteomes" id="UP001491088">
    <property type="component" value="Chromosome"/>
</dbReference>
<evidence type="ECO:0000313" key="3">
    <source>
        <dbReference type="Proteomes" id="UP001491088"/>
    </source>
</evidence>
<protein>
    <recommendedName>
        <fullName evidence="4">Secreted protein</fullName>
    </recommendedName>
</protein>
<dbReference type="InterPro" id="IPR058512">
    <property type="entry name" value="DUF8199"/>
</dbReference>
<sequence length="134" mass="15530">MKKYLTKITAFSLAFLVLFSTFSFTVEAHYCGDFIVDISYTGEAEVCKTDMTNDLSIAMKDCCSDKQHKIEGQDELQVNSDKQLDFSKQFFLTSFLTSYKSLFVTKDFVKIYHKNPYPPDTDKNFLVLYQTFLI</sequence>
<dbReference type="NCBIfam" id="NF047658">
    <property type="entry name" value="HYC_CC_PP"/>
    <property type="match status" value="1"/>
</dbReference>